<keyword evidence="2" id="KW-0805">Transcription regulation</keyword>
<dbReference type="PANTHER" id="PTHR21545:SF13">
    <property type="entry name" value="ECDYSONE-INDUCED PROTEIN 93F, ISOFORM C"/>
    <property type="match status" value="1"/>
</dbReference>
<evidence type="ECO:0000256" key="4">
    <source>
        <dbReference type="ARBA" id="ARBA00023163"/>
    </source>
</evidence>
<evidence type="ECO:0000259" key="8">
    <source>
        <dbReference type="PROSITE" id="PS50960"/>
    </source>
</evidence>
<evidence type="ECO:0000256" key="6">
    <source>
        <dbReference type="PROSITE-ProRule" id="PRU00320"/>
    </source>
</evidence>
<dbReference type="Pfam" id="PF05225">
    <property type="entry name" value="HTH_psq"/>
    <property type="match status" value="1"/>
</dbReference>
<feature type="region of interest" description="Disordered" evidence="7">
    <location>
        <begin position="510"/>
        <end position="582"/>
    </location>
</feature>
<evidence type="ECO:0000313" key="10">
    <source>
        <dbReference type="Proteomes" id="UP000245119"/>
    </source>
</evidence>
<keyword evidence="5 6" id="KW-0539">Nucleus</keyword>
<feature type="region of interest" description="Disordered" evidence="7">
    <location>
        <begin position="624"/>
        <end position="714"/>
    </location>
</feature>
<feature type="domain" description="HTH psq-type" evidence="8">
    <location>
        <begin position="574"/>
        <end position="626"/>
    </location>
</feature>
<dbReference type="SUPFAM" id="SSF46689">
    <property type="entry name" value="Homeodomain-like"/>
    <property type="match status" value="1"/>
</dbReference>
<dbReference type="GO" id="GO:0006357">
    <property type="term" value="P:regulation of transcription by RNA polymerase II"/>
    <property type="evidence" value="ECO:0007669"/>
    <property type="project" value="TreeGrafter"/>
</dbReference>
<name>A0A2T7PBK2_POMCA</name>
<feature type="compositionally biased region" description="Low complexity" evidence="7">
    <location>
        <begin position="529"/>
        <end position="563"/>
    </location>
</feature>
<proteinExistence type="predicted"/>
<feature type="region of interest" description="Disordered" evidence="7">
    <location>
        <begin position="110"/>
        <end position="143"/>
    </location>
</feature>
<feature type="compositionally biased region" description="Low complexity" evidence="7">
    <location>
        <begin position="681"/>
        <end position="698"/>
    </location>
</feature>
<dbReference type="GO" id="GO:0005634">
    <property type="term" value="C:nucleus"/>
    <property type="evidence" value="ECO:0007669"/>
    <property type="project" value="UniProtKB-SubCell"/>
</dbReference>
<comment type="caution">
    <text evidence="9">The sequence shown here is derived from an EMBL/GenBank/DDBJ whole genome shotgun (WGS) entry which is preliminary data.</text>
</comment>
<dbReference type="PANTHER" id="PTHR21545">
    <property type="entry name" value="TRANSCRIPTION FACTOR MLR1/2"/>
    <property type="match status" value="1"/>
</dbReference>
<organism evidence="9 10">
    <name type="scientific">Pomacea canaliculata</name>
    <name type="common">Golden apple snail</name>
    <dbReference type="NCBI Taxonomy" id="400727"/>
    <lineage>
        <taxon>Eukaryota</taxon>
        <taxon>Metazoa</taxon>
        <taxon>Spiralia</taxon>
        <taxon>Lophotrochozoa</taxon>
        <taxon>Mollusca</taxon>
        <taxon>Gastropoda</taxon>
        <taxon>Caenogastropoda</taxon>
        <taxon>Architaenioglossa</taxon>
        <taxon>Ampullarioidea</taxon>
        <taxon>Ampullariidae</taxon>
        <taxon>Pomacea</taxon>
    </lineage>
</organism>
<dbReference type="PROSITE" id="PS50960">
    <property type="entry name" value="HTH_PSQ"/>
    <property type="match status" value="1"/>
</dbReference>
<feature type="compositionally biased region" description="Polar residues" evidence="7">
    <location>
        <begin position="699"/>
        <end position="714"/>
    </location>
</feature>
<accession>A0A2T7PBK2</accession>
<feature type="compositionally biased region" description="Low complexity" evidence="7">
    <location>
        <begin position="347"/>
        <end position="359"/>
    </location>
</feature>
<comment type="subcellular location">
    <subcellularLocation>
        <location evidence="1 6">Nucleus</location>
    </subcellularLocation>
</comment>
<feature type="region of interest" description="Disordered" evidence="7">
    <location>
        <begin position="344"/>
        <end position="367"/>
    </location>
</feature>
<evidence type="ECO:0000256" key="7">
    <source>
        <dbReference type="SAM" id="MobiDB-lite"/>
    </source>
</evidence>
<keyword evidence="4" id="KW-0804">Transcription</keyword>
<feature type="DNA-binding region" description="H-T-H motif" evidence="6">
    <location>
        <begin position="602"/>
        <end position="622"/>
    </location>
</feature>
<evidence type="ECO:0000256" key="2">
    <source>
        <dbReference type="ARBA" id="ARBA00023015"/>
    </source>
</evidence>
<dbReference type="AlphaFoldDB" id="A0A2T7PBK2"/>
<feature type="compositionally biased region" description="Low complexity" evidence="7">
    <location>
        <begin position="640"/>
        <end position="653"/>
    </location>
</feature>
<reference evidence="9 10" key="1">
    <citation type="submission" date="2018-04" db="EMBL/GenBank/DDBJ databases">
        <title>The genome of golden apple snail Pomacea canaliculata provides insight into stress tolerance and invasive adaptation.</title>
        <authorList>
            <person name="Liu C."/>
            <person name="Liu B."/>
            <person name="Ren Y."/>
            <person name="Zhang Y."/>
            <person name="Wang H."/>
            <person name="Li S."/>
            <person name="Jiang F."/>
            <person name="Yin L."/>
            <person name="Zhang G."/>
            <person name="Qian W."/>
            <person name="Fan W."/>
        </authorList>
    </citation>
    <scope>NUCLEOTIDE SEQUENCE [LARGE SCALE GENOMIC DNA]</scope>
    <source>
        <strain evidence="9">SZHN2017</strain>
        <tissue evidence="9">Muscle</tissue>
    </source>
</reference>
<protein>
    <recommendedName>
        <fullName evidence="8">HTH psq-type domain-containing protein</fullName>
    </recommendedName>
</protein>
<dbReference type="InterPro" id="IPR009057">
    <property type="entry name" value="Homeodomain-like_sf"/>
</dbReference>
<dbReference type="Gene3D" id="1.10.10.60">
    <property type="entry name" value="Homeodomain-like"/>
    <property type="match status" value="1"/>
</dbReference>
<dbReference type="Proteomes" id="UP000245119">
    <property type="component" value="Linkage Group LG5"/>
</dbReference>
<keyword evidence="3 6" id="KW-0238">DNA-binding</keyword>
<dbReference type="OrthoDB" id="10028342at2759"/>
<dbReference type="InterPro" id="IPR007889">
    <property type="entry name" value="HTH_Psq"/>
</dbReference>
<sequence length="810" mass="88685">MFGYYLLPSLEQIGAEYVDKENSESLANPYTYLEPEERKDWEADYNCFYCQGELTNVLDLIDDLLQAVRSGKVDADNTYVRSLQELLPFYIKFYTQGLGRDLLAEVTSRSTCSTSMGPPPTAASTFSSSHLENDDQEHLTPSSQRVHVELKIPHILQSGRGRKSEMTQAGGTKRYYPEDDGLEVAVTDARRMKLDDHRASALYGISQSALCNNIFSNICDPDHDRMLAFVDQDDSNSGDEPVAPGIINNMKMSGLIKAGTFSYLPPVPFHQDAMKEELDFNLSSTAFDDFSVKLAHIRRMHNLSKDRDIQIKPAHINEPKLPLLTTLIRKLVEQRFQMEVGCRQTSDKLSASSDSSQQKNNISKSEERKSTAILVDTLPHFIPYLSSFSPSCLSTNVPFSTDDLRVPSYKPTNTRQPQQANQDVSISVEEPSVKPFGHVYETGCIGEVLKDIIAKTISEKISCRDSHSVPSFPSAAELFSQASSAAFPLDMGKSAFQVCHADVYLSQPSHPAKRIKREPLDDHDLTPQTTKSSCNNKTSTSAGPDSSSKTTSSIHNLSSSKSSGEGGSKEKKARPKRGQYRKYNSQLLIEAVRAVQRGEMSVHRAGSYFGVPHSTLEYKVKERHLLRQKKPREPSTLANTSTTSTTTTSTTTSALVPTAPSRSACAGSPILAGSSAPAKPSLTTSGSSSDSSASSFSSQQHLGNSKDSPLTSSSPVSALGFGLHKQAASEFPWFQPYLVSGPVPSPFDPTISLFPQGFTLNTSASELLRKLQHKVQSKSAVSSPFSSDSSFAFPHPNGSSSLREGFLLFN</sequence>
<dbReference type="EMBL" id="PZQS01000005">
    <property type="protein sequence ID" value="PVD30789.1"/>
    <property type="molecule type" value="Genomic_DNA"/>
</dbReference>
<evidence type="ECO:0000256" key="5">
    <source>
        <dbReference type="ARBA" id="ARBA00023242"/>
    </source>
</evidence>
<keyword evidence="10" id="KW-1185">Reference proteome</keyword>
<dbReference type="STRING" id="400727.A0A2T7PBK2"/>
<evidence type="ECO:0000313" key="9">
    <source>
        <dbReference type="EMBL" id="PVD30789.1"/>
    </source>
</evidence>
<evidence type="ECO:0000256" key="3">
    <source>
        <dbReference type="ARBA" id="ARBA00023125"/>
    </source>
</evidence>
<evidence type="ECO:0000256" key="1">
    <source>
        <dbReference type="ARBA" id="ARBA00004123"/>
    </source>
</evidence>
<dbReference type="GO" id="GO:0003677">
    <property type="term" value="F:DNA binding"/>
    <property type="evidence" value="ECO:0007669"/>
    <property type="project" value="UniProtKB-UniRule"/>
</dbReference>
<dbReference type="FunFam" id="1.10.10.60:FF:000019">
    <property type="entry name" value="Ligand-dependent corepressor isoform 1"/>
    <property type="match status" value="1"/>
</dbReference>
<gene>
    <name evidence="9" type="ORF">C0Q70_10064</name>
</gene>
<feature type="compositionally biased region" description="Basic residues" evidence="7">
    <location>
        <begin position="571"/>
        <end position="580"/>
    </location>
</feature>